<keyword evidence="10" id="KW-1185">Reference proteome</keyword>
<evidence type="ECO:0000256" key="2">
    <source>
        <dbReference type="ARBA" id="ARBA00022692"/>
    </source>
</evidence>
<evidence type="ECO:0000313" key="7">
    <source>
        <dbReference type="EMBL" id="BCD45856.1"/>
    </source>
</evidence>
<protein>
    <submittedName>
        <fullName evidence="8">O-antigen polymerase</fullName>
    </submittedName>
</protein>
<feature type="transmembrane region" description="Helical" evidence="5">
    <location>
        <begin position="175"/>
        <end position="192"/>
    </location>
</feature>
<name>A0A6J4CWQ9_9HELI</name>
<dbReference type="PANTHER" id="PTHR37422">
    <property type="entry name" value="TEICHURONIC ACID BIOSYNTHESIS PROTEIN TUAE"/>
    <property type="match status" value="1"/>
</dbReference>
<evidence type="ECO:0000313" key="8">
    <source>
        <dbReference type="EMBL" id="BCD69938.1"/>
    </source>
</evidence>
<evidence type="ECO:0000313" key="10">
    <source>
        <dbReference type="Proteomes" id="UP000509742"/>
    </source>
</evidence>
<dbReference type="EMBL" id="AP023036">
    <property type="protein sequence ID" value="BCD45856.1"/>
    <property type="molecule type" value="Genomic_DNA"/>
</dbReference>
<feature type="transmembrane region" description="Helical" evidence="5">
    <location>
        <begin position="198"/>
        <end position="219"/>
    </location>
</feature>
<proteinExistence type="predicted"/>
<evidence type="ECO:0000313" key="9">
    <source>
        <dbReference type="Proteomes" id="UP000317935"/>
    </source>
</evidence>
<feature type="domain" description="O-antigen ligase-related" evidence="6">
    <location>
        <begin position="157"/>
        <end position="323"/>
    </location>
</feature>
<dbReference type="Proteomes" id="UP000509742">
    <property type="component" value="Chromosome"/>
</dbReference>
<keyword evidence="2 5" id="KW-0812">Transmembrane</keyword>
<evidence type="ECO:0000256" key="3">
    <source>
        <dbReference type="ARBA" id="ARBA00022989"/>
    </source>
</evidence>
<feature type="transmembrane region" description="Helical" evidence="5">
    <location>
        <begin position="317"/>
        <end position="335"/>
    </location>
</feature>
<feature type="transmembrane region" description="Helical" evidence="5">
    <location>
        <begin position="91"/>
        <end position="109"/>
    </location>
</feature>
<feature type="transmembrane region" description="Helical" evidence="5">
    <location>
        <begin position="153"/>
        <end position="170"/>
    </location>
</feature>
<evidence type="ECO:0000256" key="4">
    <source>
        <dbReference type="ARBA" id="ARBA00023136"/>
    </source>
</evidence>
<gene>
    <name evidence="7" type="ORF">NHP190020_08950</name>
    <name evidence="8" type="ORF">SNTW_05830</name>
</gene>
<evidence type="ECO:0000256" key="1">
    <source>
        <dbReference type="ARBA" id="ARBA00004141"/>
    </source>
</evidence>
<dbReference type="EMBL" id="AP019774">
    <property type="protein sequence ID" value="BCD69938.1"/>
    <property type="molecule type" value="Genomic_DNA"/>
</dbReference>
<dbReference type="PANTHER" id="PTHR37422:SF17">
    <property type="entry name" value="O-ANTIGEN LIGASE"/>
    <property type="match status" value="1"/>
</dbReference>
<dbReference type="RefSeq" id="WP_006565330.1">
    <property type="nucleotide sequence ID" value="NZ_AP019774.1"/>
</dbReference>
<dbReference type="InterPro" id="IPR051533">
    <property type="entry name" value="WaaL-like"/>
</dbReference>
<accession>A0A6J4CWQ9</accession>
<dbReference type="InterPro" id="IPR007016">
    <property type="entry name" value="O-antigen_ligase-rel_domated"/>
</dbReference>
<reference evidence="7 10" key="2">
    <citation type="submission" date="2020-04" db="EMBL/GenBank/DDBJ databases">
        <title>Genomic analysis of gastric non-Helicobacter pylori Helicobacters isolated in Japan.</title>
        <authorList>
            <person name="Suzuki M."/>
            <person name="Rimbara E."/>
        </authorList>
    </citation>
    <scope>NUCLEOTIDE SEQUENCE [LARGE SCALE GENOMIC DNA]</scope>
    <source>
        <strain evidence="7 10">NHP19-0020</strain>
    </source>
</reference>
<comment type="subcellular location">
    <subcellularLocation>
        <location evidence="1">Membrane</location>
        <topology evidence="1">Multi-pass membrane protein</topology>
    </subcellularLocation>
</comment>
<dbReference type="Proteomes" id="UP000317935">
    <property type="component" value="Chromosome"/>
</dbReference>
<dbReference type="AlphaFoldDB" id="A0A6J4CWQ9"/>
<keyword evidence="3 5" id="KW-1133">Transmembrane helix</keyword>
<dbReference type="GO" id="GO:0016020">
    <property type="term" value="C:membrane"/>
    <property type="evidence" value="ECO:0007669"/>
    <property type="project" value="UniProtKB-SubCell"/>
</dbReference>
<dbReference type="Pfam" id="PF04932">
    <property type="entry name" value="Wzy_C"/>
    <property type="match status" value="1"/>
</dbReference>
<evidence type="ECO:0000256" key="5">
    <source>
        <dbReference type="SAM" id="Phobius"/>
    </source>
</evidence>
<organism evidence="8 9">
    <name type="scientific">Helicobacter suis</name>
    <dbReference type="NCBI Taxonomy" id="104628"/>
    <lineage>
        <taxon>Bacteria</taxon>
        <taxon>Pseudomonadati</taxon>
        <taxon>Campylobacterota</taxon>
        <taxon>Epsilonproteobacteria</taxon>
        <taxon>Campylobacterales</taxon>
        <taxon>Helicobacteraceae</taxon>
        <taxon>Helicobacter</taxon>
    </lineage>
</organism>
<sequence length="398" mass="44813">MAQILLVLLALTSLIYYFKYKPPLALNKPLKWLVVALLLSFLCVLPNLFVQSDLQTWRYNLRVLNMPLIYLLGAVILICLSAISLQLNYKPIFYSMAFTCVINGVIALIQKIGLAIARTDGFSTIVGFATLSSIAILGCYIYAIYYASKNEKIAFTLAMLLGFFVLLFSATRSAWIAFVCTFLILSICILTLQKSLHALPYMLVLTFMFTGMFFCNQVLETKHLIQAPRAISQSFKQDLELYEHKNPDSSIGARLARWREAMAIVRLSPLFGMSLSTKCKHLEEIVKLAHSYRKANTIDCTEKYDNQIFNTLARTGFFGLGVLLLLWGVIFTLFWRTLKTHTATSLLMLSMLCFYIVLGIGFDPFSFFIEGSFFVGLVALGALEVKSAVTPDFRHTVA</sequence>
<feature type="transmembrane region" description="Helical" evidence="5">
    <location>
        <begin position="31"/>
        <end position="50"/>
    </location>
</feature>
<keyword evidence="4 5" id="KW-0472">Membrane</keyword>
<feature type="transmembrane region" description="Helical" evidence="5">
    <location>
        <begin position="62"/>
        <end position="85"/>
    </location>
</feature>
<reference evidence="8 9" key="1">
    <citation type="submission" date="2019-06" db="EMBL/GenBank/DDBJ databases">
        <title>Complete genome sequence of Helicobacter suis SNTW101c.</title>
        <authorList>
            <person name="Rimbara E."/>
            <person name="Suzuki M."/>
            <person name="Matsui H."/>
            <person name="Nakamura M."/>
            <person name="Mori S."/>
            <person name="Shibayama K."/>
        </authorList>
    </citation>
    <scope>NUCLEOTIDE SEQUENCE [LARGE SCALE GENOMIC DNA]</scope>
    <source>
        <strain evidence="8 9">SNTW101c</strain>
    </source>
</reference>
<feature type="transmembrane region" description="Helical" evidence="5">
    <location>
        <begin position="121"/>
        <end position="147"/>
    </location>
</feature>
<feature type="transmembrane region" description="Helical" evidence="5">
    <location>
        <begin position="341"/>
        <end position="358"/>
    </location>
</feature>
<evidence type="ECO:0000259" key="6">
    <source>
        <dbReference type="Pfam" id="PF04932"/>
    </source>
</evidence>